<evidence type="ECO:0000256" key="5">
    <source>
        <dbReference type="ARBA" id="ARBA00022692"/>
    </source>
</evidence>
<proteinExistence type="inferred from homology"/>
<evidence type="ECO:0000256" key="7">
    <source>
        <dbReference type="ARBA" id="ARBA00023136"/>
    </source>
</evidence>
<evidence type="ECO:0000313" key="10">
    <source>
        <dbReference type="EMBL" id="RLK50234.1"/>
    </source>
</evidence>
<evidence type="ECO:0000256" key="9">
    <source>
        <dbReference type="SAM" id="Phobius"/>
    </source>
</evidence>
<dbReference type="GO" id="GO:0005886">
    <property type="term" value="C:plasma membrane"/>
    <property type="evidence" value="ECO:0007669"/>
    <property type="project" value="UniProtKB-SubCell"/>
</dbReference>
<comment type="similarity">
    <text evidence="8">Belongs to the TsuA/YedE (TC 9.B.102) family.</text>
</comment>
<sequence length="354" mass="36638">MLEALEHTTIVNLGGLLIGLLFGAVGQRSGFCLTRGLQRCFQAGDGRKLRSFVLAMVTALVGTQLLASFGLVDLSRSLYLGAEFSWLLVPLGGVLFGYGMVMANGCGARATVLLGSGNLRAFVVLTCLGVAAFMALTGVFAQWRLAVADLTSMRLALGAGLDAWLASAGLPGWLARWLMVAVLAVPLVAFVLADRRFFRQSRGDWVAGVLIGLLVPAGWWVTGYLGADDFDPVAVVSLTFVAPIGDSIQYLMLASGTDLGFGVTVVAGILLGSLASALLSGTFRLEGFSHPLRMLRYMGGGALMGIGGALALGCSIGQGITGLSTLALPSLFAAAGIVLGGFLALRGPTRLPPI</sequence>
<feature type="transmembrane region" description="Helical" evidence="9">
    <location>
        <begin position="205"/>
        <end position="227"/>
    </location>
</feature>
<comment type="caution">
    <text evidence="10">The sequence shown here is derived from an EMBL/GenBank/DDBJ whole genome shotgun (WGS) entry which is preliminary data.</text>
</comment>
<evidence type="ECO:0000256" key="8">
    <source>
        <dbReference type="ARBA" id="ARBA00035655"/>
    </source>
</evidence>
<dbReference type="PANTHER" id="PTHR30574:SF1">
    <property type="entry name" value="SULPHUR TRANSPORT DOMAIN-CONTAINING PROTEIN"/>
    <property type="match status" value="1"/>
</dbReference>
<name>A0A498C2K3_9GAMM</name>
<keyword evidence="11" id="KW-1185">Reference proteome</keyword>
<feature type="transmembrane region" description="Helical" evidence="9">
    <location>
        <begin position="300"/>
        <end position="320"/>
    </location>
</feature>
<reference evidence="10 11" key="1">
    <citation type="submission" date="2018-10" db="EMBL/GenBank/DDBJ databases">
        <title>Genomic Encyclopedia of Type Strains, Phase IV (KMG-IV): sequencing the most valuable type-strain genomes for metagenomic binning, comparative biology and taxonomic classification.</title>
        <authorList>
            <person name="Goeker M."/>
        </authorList>
    </citation>
    <scope>NUCLEOTIDE SEQUENCE [LARGE SCALE GENOMIC DNA]</scope>
    <source>
        <strain evidence="10 11">DSM 12769</strain>
    </source>
</reference>
<evidence type="ECO:0000256" key="2">
    <source>
        <dbReference type="ARBA" id="ARBA00022448"/>
    </source>
</evidence>
<dbReference type="EMBL" id="RCDA01000001">
    <property type="protein sequence ID" value="RLK50234.1"/>
    <property type="molecule type" value="Genomic_DNA"/>
</dbReference>
<keyword evidence="5 9" id="KW-0812">Transmembrane</keyword>
<evidence type="ECO:0000256" key="6">
    <source>
        <dbReference type="ARBA" id="ARBA00022989"/>
    </source>
</evidence>
<gene>
    <name evidence="10" type="ORF">DFR31_0124</name>
</gene>
<feature type="transmembrane region" description="Helical" evidence="9">
    <location>
        <begin position="259"/>
        <end position="279"/>
    </location>
</feature>
<dbReference type="InterPro" id="IPR007272">
    <property type="entry name" value="Sulf_transp_TsuA/YedE"/>
</dbReference>
<dbReference type="Pfam" id="PF04143">
    <property type="entry name" value="Sulf_transp"/>
    <property type="match status" value="1"/>
</dbReference>
<feature type="transmembrane region" description="Helical" evidence="9">
    <location>
        <begin position="84"/>
        <end position="101"/>
    </location>
</feature>
<keyword evidence="6 9" id="KW-1133">Transmembrane helix</keyword>
<feature type="transmembrane region" description="Helical" evidence="9">
    <location>
        <begin position="122"/>
        <end position="143"/>
    </location>
</feature>
<organism evidence="10 11">
    <name type="scientific">Alkalispirillum mobile</name>
    <dbReference type="NCBI Taxonomy" id="85925"/>
    <lineage>
        <taxon>Bacteria</taxon>
        <taxon>Pseudomonadati</taxon>
        <taxon>Pseudomonadota</taxon>
        <taxon>Gammaproteobacteria</taxon>
        <taxon>Chromatiales</taxon>
        <taxon>Ectothiorhodospiraceae</taxon>
        <taxon>Alkalispirillum</taxon>
    </lineage>
</organism>
<evidence type="ECO:0000313" key="11">
    <source>
        <dbReference type="Proteomes" id="UP000275461"/>
    </source>
</evidence>
<evidence type="ECO:0000256" key="1">
    <source>
        <dbReference type="ARBA" id="ARBA00004429"/>
    </source>
</evidence>
<feature type="transmembrane region" description="Helical" evidence="9">
    <location>
        <begin position="174"/>
        <end position="193"/>
    </location>
</feature>
<feature type="transmembrane region" description="Helical" evidence="9">
    <location>
        <begin position="12"/>
        <end position="31"/>
    </location>
</feature>
<comment type="subcellular location">
    <subcellularLocation>
        <location evidence="1">Cell inner membrane</location>
        <topology evidence="1">Multi-pass membrane protein</topology>
    </subcellularLocation>
</comment>
<keyword evidence="2" id="KW-0813">Transport</keyword>
<dbReference type="PANTHER" id="PTHR30574">
    <property type="entry name" value="INNER MEMBRANE PROTEIN YEDE"/>
    <property type="match status" value="1"/>
</dbReference>
<feature type="transmembrane region" description="Helical" evidence="9">
    <location>
        <begin position="52"/>
        <end position="72"/>
    </location>
</feature>
<feature type="transmembrane region" description="Helical" evidence="9">
    <location>
        <begin position="326"/>
        <end position="345"/>
    </location>
</feature>
<evidence type="ECO:0000256" key="3">
    <source>
        <dbReference type="ARBA" id="ARBA00022475"/>
    </source>
</evidence>
<evidence type="ECO:0000256" key="4">
    <source>
        <dbReference type="ARBA" id="ARBA00022519"/>
    </source>
</evidence>
<accession>A0A498C2K3</accession>
<protein>
    <submittedName>
        <fullName evidence="10">Uncharacterized protein</fullName>
    </submittedName>
</protein>
<keyword evidence="4" id="KW-0997">Cell inner membrane</keyword>
<keyword evidence="3" id="KW-1003">Cell membrane</keyword>
<keyword evidence="7 9" id="KW-0472">Membrane</keyword>
<dbReference type="AlphaFoldDB" id="A0A498C2K3"/>
<dbReference type="Proteomes" id="UP000275461">
    <property type="component" value="Unassembled WGS sequence"/>
</dbReference>